<gene>
    <name evidence="4" type="ORF">TPC1_16929</name>
</gene>
<dbReference type="Pfam" id="PF13499">
    <property type="entry name" value="EF-hand_7"/>
    <property type="match status" value="1"/>
</dbReference>
<dbReference type="InterPro" id="IPR002048">
    <property type="entry name" value="EF_hand_dom"/>
</dbReference>
<organism evidence="4">
    <name type="scientific">Trepomonas sp. PC1</name>
    <dbReference type="NCBI Taxonomy" id="1076344"/>
    <lineage>
        <taxon>Eukaryota</taxon>
        <taxon>Metamonada</taxon>
        <taxon>Diplomonadida</taxon>
        <taxon>Hexamitidae</taxon>
        <taxon>Hexamitinae</taxon>
        <taxon>Trepomonas</taxon>
    </lineage>
</organism>
<feature type="non-terminal residue" evidence="4">
    <location>
        <position position="1"/>
    </location>
</feature>
<dbReference type="AlphaFoldDB" id="A0A146K7J2"/>
<feature type="non-terminal residue" evidence="4">
    <location>
        <position position="185"/>
    </location>
</feature>
<sequence>KVSKQLTTSNQVANQKKHQMPTESRVKQAAYHVSSFSSEGFKTTYNQLSEKEQQELKLEFDEIDTNKDGKISFDELSQKIKHLSKEMLQKLFKLVNLDGDGKLNMFEYMVLQQLTTTVEEYMFQDENNDKKLSLDEIKGFGYTKVTNEEVEDVFNSVTQKPYLTFEEYCRFKLIIAQLQKIKANQ</sequence>
<evidence type="ECO:0000313" key="4">
    <source>
        <dbReference type="EMBL" id="JAP91459.1"/>
    </source>
</evidence>
<proteinExistence type="predicted"/>
<accession>A0A146K7J2</accession>
<keyword evidence="1" id="KW-0106">Calcium</keyword>
<dbReference type="InterPro" id="IPR018247">
    <property type="entry name" value="EF_Hand_1_Ca_BS"/>
</dbReference>
<evidence type="ECO:0000256" key="2">
    <source>
        <dbReference type="SAM" id="MobiDB-lite"/>
    </source>
</evidence>
<evidence type="ECO:0000259" key="3">
    <source>
        <dbReference type="PROSITE" id="PS50222"/>
    </source>
</evidence>
<evidence type="ECO:0000256" key="1">
    <source>
        <dbReference type="ARBA" id="ARBA00022837"/>
    </source>
</evidence>
<dbReference type="SMART" id="SM00054">
    <property type="entry name" value="EFh"/>
    <property type="match status" value="2"/>
</dbReference>
<feature type="domain" description="EF-hand" evidence="3">
    <location>
        <begin position="51"/>
        <end position="86"/>
    </location>
</feature>
<feature type="region of interest" description="Disordered" evidence="2">
    <location>
        <begin position="1"/>
        <end position="25"/>
    </location>
</feature>
<protein>
    <submittedName>
        <fullName evidence="4">Calcium-binding protein, putative</fullName>
    </submittedName>
</protein>
<dbReference type="PROSITE" id="PS50222">
    <property type="entry name" value="EF_HAND_2"/>
    <property type="match status" value="1"/>
</dbReference>
<dbReference type="GO" id="GO:0005509">
    <property type="term" value="F:calcium ion binding"/>
    <property type="evidence" value="ECO:0007669"/>
    <property type="project" value="InterPro"/>
</dbReference>
<dbReference type="Gene3D" id="1.10.238.10">
    <property type="entry name" value="EF-hand"/>
    <property type="match status" value="1"/>
</dbReference>
<feature type="compositionally biased region" description="Polar residues" evidence="2">
    <location>
        <begin position="1"/>
        <end position="14"/>
    </location>
</feature>
<name>A0A146K7J2_9EUKA</name>
<dbReference type="EMBL" id="GDID01005147">
    <property type="protein sequence ID" value="JAP91459.1"/>
    <property type="molecule type" value="Transcribed_RNA"/>
</dbReference>
<dbReference type="InterPro" id="IPR011992">
    <property type="entry name" value="EF-hand-dom_pair"/>
</dbReference>
<dbReference type="PROSITE" id="PS00018">
    <property type="entry name" value="EF_HAND_1"/>
    <property type="match status" value="2"/>
</dbReference>
<reference evidence="4" key="1">
    <citation type="submission" date="2015-07" db="EMBL/GenBank/DDBJ databases">
        <title>Adaptation to a free-living lifestyle via gene acquisitions in the diplomonad Trepomonas sp. PC1.</title>
        <authorList>
            <person name="Xu F."/>
            <person name="Jerlstrom-Hultqvist J."/>
            <person name="Kolisko M."/>
            <person name="Simpson A.G.B."/>
            <person name="Roger A.J."/>
            <person name="Svard S.G."/>
            <person name="Andersson J.O."/>
        </authorList>
    </citation>
    <scope>NUCLEOTIDE SEQUENCE</scope>
    <source>
        <strain evidence="4">PC1</strain>
    </source>
</reference>
<dbReference type="SUPFAM" id="SSF47473">
    <property type="entry name" value="EF-hand"/>
    <property type="match status" value="1"/>
</dbReference>